<comment type="caution">
    <text evidence="6">The sequence shown here is derived from an EMBL/GenBank/DDBJ whole genome shotgun (WGS) entry which is preliminary data.</text>
</comment>
<keyword evidence="7" id="KW-1185">Reference proteome</keyword>
<organism evidence="6 7">
    <name type="scientific">Macrophomina phaseolina</name>
    <dbReference type="NCBI Taxonomy" id="35725"/>
    <lineage>
        <taxon>Eukaryota</taxon>
        <taxon>Fungi</taxon>
        <taxon>Dikarya</taxon>
        <taxon>Ascomycota</taxon>
        <taxon>Pezizomycotina</taxon>
        <taxon>Dothideomycetes</taxon>
        <taxon>Dothideomycetes incertae sedis</taxon>
        <taxon>Botryosphaeriales</taxon>
        <taxon>Botryosphaeriaceae</taxon>
        <taxon>Macrophomina</taxon>
    </lineage>
</organism>
<dbReference type="PANTHER" id="PTHR21240:SF32">
    <property type="entry name" value="AMIDOHYDROLASE-RELATED DOMAIN-CONTAINING PROTEIN"/>
    <property type="match status" value="1"/>
</dbReference>
<evidence type="ECO:0000256" key="4">
    <source>
        <dbReference type="SAM" id="SignalP"/>
    </source>
</evidence>
<feature type="signal peptide" evidence="4">
    <location>
        <begin position="1"/>
        <end position="19"/>
    </location>
</feature>
<dbReference type="Proteomes" id="UP000774617">
    <property type="component" value="Unassembled WGS sequence"/>
</dbReference>
<sequence length="398" mass="43435">MRSLAWKFASAALFGVALSTILETQRDNIGRRSTTVDVEVIIQDAAADGINLTALPFSAAALASIQAISIPENMTLPEPGNSSRVDVHVHAVPDWYRELVPITGQNPTPAWDIQTHLAFMANNSIKHSIVAISSPGSGVYPGDEASAVGLARLLNEWMAALCRTYPDRFSFYAVIPLPYTTAAIAEANYALSKLGAVGVIVLSNHEGKYLGNQHFTPFFAALNSRNDSREIVYIHPNEPVLNTNGTIVSANPTLYSSGFVEFYFETARTIMDLTLTQTIHNFTNIHYVIPHVGGAFPAIEDRFLKSFPGLETRSREIYNTRFWWDSAGPTYFAQVKGLLGYGVPTSQLLFGTDYPYARATYEGSIEAIVTADFVSASEKAGIFYGNARTLFASKIASL</sequence>
<dbReference type="Gene3D" id="3.20.20.140">
    <property type="entry name" value="Metal-dependent hydrolases"/>
    <property type="match status" value="1"/>
</dbReference>
<evidence type="ECO:0000259" key="5">
    <source>
        <dbReference type="Pfam" id="PF04909"/>
    </source>
</evidence>
<feature type="chain" id="PRO_5046892908" description="Amidohydrolase-related domain-containing protein" evidence="4">
    <location>
        <begin position="20"/>
        <end position="398"/>
    </location>
</feature>
<keyword evidence="1 3" id="KW-0210">Decarboxylase</keyword>
<dbReference type="Pfam" id="PF04909">
    <property type="entry name" value="Amidohydro_2"/>
    <property type="match status" value="1"/>
</dbReference>
<dbReference type="SUPFAM" id="SSF51556">
    <property type="entry name" value="Metallo-dependent hydrolases"/>
    <property type="match status" value="1"/>
</dbReference>
<keyword evidence="2 3" id="KW-0456">Lyase</keyword>
<evidence type="ECO:0000256" key="1">
    <source>
        <dbReference type="ARBA" id="ARBA00022793"/>
    </source>
</evidence>
<proteinExistence type="inferred from homology"/>
<evidence type="ECO:0000313" key="7">
    <source>
        <dbReference type="Proteomes" id="UP000774617"/>
    </source>
</evidence>
<reference evidence="6 7" key="1">
    <citation type="journal article" date="2021" name="Nat. Commun.">
        <title>Genetic determinants of endophytism in the Arabidopsis root mycobiome.</title>
        <authorList>
            <person name="Mesny F."/>
            <person name="Miyauchi S."/>
            <person name="Thiergart T."/>
            <person name="Pickel B."/>
            <person name="Atanasova L."/>
            <person name="Karlsson M."/>
            <person name="Huettel B."/>
            <person name="Barry K.W."/>
            <person name="Haridas S."/>
            <person name="Chen C."/>
            <person name="Bauer D."/>
            <person name="Andreopoulos W."/>
            <person name="Pangilinan J."/>
            <person name="LaButti K."/>
            <person name="Riley R."/>
            <person name="Lipzen A."/>
            <person name="Clum A."/>
            <person name="Drula E."/>
            <person name="Henrissat B."/>
            <person name="Kohler A."/>
            <person name="Grigoriev I.V."/>
            <person name="Martin F.M."/>
            <person name="Hacquard S."/>
        </authorList>
    </citation>
    <scope>NUCLEOTIDE SEQUENCE [LARGE SCALE GENOMIC DNA]</scope>
    <source>
        <strain evidence="6 7">MPI-SDFR-AT-0080</strain>
    </source>
</reference>
<evidence type="ECO:0000313" key="6">
    <source>
        <dbReference type="EMBL" id="KAH7039446.1"/>
    </source>
</evidence>
<dbReference type="InterPro" id="IPR006680">
    <property type="entry name" value="Amidohydro-rel"/>
</dbReference>
<dbReference type="PANTHER" id="PTHR21240">
    <property type="entry name" value="2-AMINO-3-CARBOXYLMUCONATE-6-SEMIALDEHYDE DECARBOXYLASE"/>
    <property type="match status" value="1"/>
</dbReference>
<dbReference type="InterPro" id="IPR032466">
    <property type="entry name" value="Metal_Hydrolase"/>
</dbReference>
<comment type="similarity">
    <text evidence="3">Belongs to the metallo-dependent hydrolases superfamily.</text>
</comment>
<evidence type="ECO:0000256" key="2">
    <source>
        <dbReference type="ARBA" id="ARBA00023239"/>
    </source>
</evidence>
<accession>A0ABQ8G0Y8</accession>
<name>A0ABQ8G0Y8_9PEZI</name>
<dbReference type="InterPro" id="IPR032465">
    <property type="entry name" value="ACMSD"/>
</dbReference>
<protein>
    <recommendedName>
        <fullName evidence="5">Amidohydrolase-related domain-containing protein</fullName>
    </recommendedName>
</protein>
<evidence type="ECO:0000256" key="3">
    <source>
        <dbReference type="RuleBase" id="RU366045"/>
    </source>
</evidence>
<dbReference type="EMBL" id="JAGTJR010000029">
    <property type="protein sequence ID" value="KAH7039446.1"/>
    <property type="molecule type" value="Genomic_DNA"/>
</dbReference>
<feature type="domain" description="Amidohydrolase-related" evidence="5">
    <location>
        <begin position="85"/>
        <end position="391"/>
    </location>
</feature>
<gene>
    <name evidence="6" type="ORF">B0J12DRAFT_675629</name>
</gene>
<keyword evidence="4" id="KW-0732">Signal</keyword>